<keyword evidence="4" id="KW-1185">Reference proteome</keyword>
<dbReference type="EMBL" id="BSXU01000443">
    <property type="protein sequence ID" value="GMG20701.1"/>
    <property type="molecule type" value="Genomic_DNA"/>
</dbReference>
<dbReference type="GO" id="GO:0005684">
    <property type="term" value="C:U2-type spliceosomal complex"/>
    <property type="evidence" value="ECO:0007669"/>
    <property type="project" value="TreeGrafter"/>
</dbReference>
<dbReference type="InterPro" id="IPR018609">
    <property type="entry name" value="Bud13"/>
</dbReference>
<dbReference type="GO" id="GO:0003723">
    <property type="term" value="F:RNA binding"/>
    <property type="evidence" value="ECO:0007669"/>
    <property type="project" value="TreeGrafter"/>
</dbReference>
<proteinExistence type="inferred from homology"/>
<reference evidence="3" key="1">
    <citation type="submission" date="2023-04" db="EMBL/GenBank/DDBJ databases">
        <title>Ambrosiozyma monospora NBRC 1965.</title>
        <authorList>
            <person name="Ichikawa N."/>
            <person name="Sato H."/>
            <person name="Tonouchi N."/>
        </authorList>
    </citation>
    <scope>NUCLEOTIDE SEQUENCE</scope>
    <source>
        <strain evidence="3">NBRC 1965</strain>
    </source>
</reference>
<evidence type="ECO:0000256" key="1">
    <source>
        <dbReference type="ARBA" id="ARBA00011069"/>
    </source>
</evidence>
<dbReference type="AlphaFoldDB" id="A0A9W6YUK8"/>
<dbReference type="GO" id="GO:0000398">
    <property type="term" value="P:mRNA splicing, via spliceosome"/>
    <property type="evidence" value="ECO:0007669"/>
    <property type="project" value="TreeGrafter"/>
</dbReference>
<comment type="caution">
    <text evidence="3">The sequence shown here is derived from an EMBL/GenBank/DDBJ whole genome shotgun (WGS) entry which is preliminary data.</text>
</comment>
<dbReference type="PANTHER" id="PTHR31809">
    <property type="entry name" value="BUD13 HOMOLOG"/>
    <property type="match status" value="1"/>
</dbReference>
<dbReference type="Pfam" id="PF09736">
    <property type="entry name" value="Bud13"/>
    <property type="match status" value="1"/>
</dbReference>
<dbReference type="GO" id="GO:0070274">
    <property type="term" value="C:RES complex"/>
    <property type="evidence" value="ECO:0007669"/>
    <property type="project" value="TreeGrafter"/>
</dbReference>
<evidence type="ECO:0000256" key="2">
    <source>
        <dbReference type="ARBA" id="ARBA00020644"/>
    </source>
</evidence>
<comment type="similarity">
    <text evidence="1">Belongs to the CWC26 family.</text>
</comment>
<name>A0A9W6YUK8_AMBMO</name>
<dbReference type="Proteomes" id="UP001165063">
    <property type="component" value="Unassembled WGS sequence"/>
</dbReference>
<dbReference type="InterPro" id="IPR051112">
    <property type="entry name" value="CWC26_splicing_factor"/>
</dbReference>
<gene>
    <name evidence="3" type="ORF">Amon01_000142800</name>
</gene>
<dbReference type="PANTHER" id="PTHR31809:SF0">
    <property type="entry name" value="BUD13 HOMOLOG"/>
    <property type="match status" value="1"/>
</dbReference>
<evidence type="ECO:0000313" key="3">
    <source>
        <dbReference type="EMBL" id="GMG20701.1"/>
    </source>
</evidence>
<dbReference type="OrthoDB" id="6022at2759"/>
<accession>A0A9W6YUK8</accession>
<sequence length="97" mass="11437">MKRKNEIPKSEQIDDDDPALLFSKNLQKEHRKTSGKYVSATGRKLFKGAFPENRFGVKPGYRWDGVDRSNGFELRWFEKQINVKERKVLEYTLAEDE</sequence>
<organism evidence="3 4">
    <name type="scientific">Ambrosiozyma monospora</name>
    <name type="common">Yeast</name>
    <name type="synonym">Endomycopsis monosporus</name>
    <dbReference type="NCBI Taxonomy" id="43982"/>
    <lineage>
        <taxon>Eukaryota</taxon>
        <taxon>Fungi</taxon>
        <taxon>Dikarya</taxon>
        <taxon>Ascomycota</taxon>
        <taxon>Saccharomycotina</taxon>
        <taxon>Pichiomycetes</taxon>
        <taxon>Pichiales</taxon>
        <taxon>Pichiaceae</taxon>
        <taxon>Ambrosiozyma</taxon>
    </lineage>
</organism>
<evidence type="ECO:0000313" key="4">
    <source>
        <dbReference type="Proteomes" id="UP001165063"/>
    </source>
</evidence>
<protein>
    <recommendedName>
        <fullName evidence="2">Pre-mRNA-splicing factor CWC26</fullName>
    </recommendedName>
</protein>